<feature type="chain" id="PRO_5044869564" description="Kazal-like domain-containing protein" evidence="1">
    <location>
        <begin position="20"/>
        <end position="80"/>
    </location>
</feature>
<dbReference type="InterPro" id="IPR002350">
    <property type="entry name" value="Kazal_dom"/>
</dbReference>
<dbReference type="Pfam" id="PF07648">
    <property type="entry name" value="Kazal_2"/>
    <property type="match status" value="1"/>
</dbReference>
<organism evidence="3 4">
    <name type="scientific">Loxostege sticticalis</name>
    <name type="common">Beet webworm moth</name>
    <dbReference type="NCBI Taxonomy" id="481309"/>
    <lineage>
        <taxon>Eukaryota</taxon>
        <taxon>Metazoa</taxon>
        <taxon>Ecdysozoa</taxon>
        <taxon>Arthropoda</taxon>
        <taxon>Hexapoda</taxon>
        <taxon>Insecta</taxon>
        <taxon>Pterygota</taxon>
        <taxon>Neoptera</taxon>
        <taxon>Endopterygota</taxon>
        <taxon>Lepidoptera</taxon>
        <taxon>Glossata</taxon>
        <taxon>Ditrysia</taxon>
        <taxon>Pyraloidea</taxon>
        <taxon>Crambidae</taxon>
        <taxon>Pyraustinae</taxon>
        <taxon>Loxostege</taxon>
    </lineage>
</organism>
<evidence type="ECO:0000313" key="3">
    <source>
        <dbReference type="EMBL" id="KAL0812179.1"/>
    </source>
</evidence>
<dbReference type="AlphaFoldDB" id="A0ABD0SDQ5"/>
<dbReference type="InterPro" id="IPR036058">
    <property type="entry name" value="Kazal_dom_sf"/>
</dbReference>
<dbReference type="EMBL" id="JBEDNZ010000023">
    <property type="protein sequence ID" value="KAL0812179.1"/>
    <property type="molecule type" value="Genomic_DNA"/>
</dbReference>
<dbReference type="CDD" id="cd00104">
    <property type="entry name" value="KAZAL_FS"/>
    <property type="match status" value="1"/>
</dbReference>
<reference evidence="3 4" key="1">
    <citation type="submission" date="2024-06" db="EMBL/GenBank/DDBJ databases">
        <title>A chromosome-level genome assembly of beet webworm, Loxostege sticticalis.</title>
        <authorList>
            <person name="Zhang Y."/>
        </authorList>
    </citation>
    <scope>NUCLEOTIDE SEQUENCE [LARGE SCALE GENOMIC DNA]</scope>
    <source>
        <strain evidence="3">AQ028</strain>
        <tissue evidence="3">Male pupae</tissue>
    </source>
</reference>
<accession>A0ABD0SDQ5</accession>
<evidence type="ECO:0000313" key="4">
    <source>
        <dbReference type="Proteomes" id="UP001549921"/>
    </source>
</evidence>
<evidence type="ECO:0000259" key="2">
    <source>
        <dbReference type="PROSITE" id="PS51465"/>
    </source>
</evidence>
<dbReference type="PROSITE" id="PS00282">
    <property type="entry name" value="KAZAL_1"/>
    <property type="match status" value="1"/>
</dbReference>
<protein>
    <recommendedName>
        <fullName evidence="2">Kazal-like domain-containing protein</fullName>
    </recommendedName>
</protein>
<gene>
    <name evidence="3" type="ORF">ABMA28_009556</name>
</gene>
<feature type="domain" description="Kazal-like" evidence="2">
    <location>
        <begin position="23"/>
        <end position="75"/>
    </location>
</feature>
<dbReference type="SUPFAM" id="SSF100895">
    <property type="entry name" value="Kazal-type serine protease inhibitors"/>
    <property type="match status" value="1"/>
</dbReference>
<dbReference type="SMART" id="SM00280">
    <property type="entry name" value="KAZAL"/>
    <property type="match status" value="1"/>
</dbReference>
<keyword evidence="1" id="KW-0732">Signal</keyword>
<dbReference type="Proteomes" id="UP001549921">
    <property type="component" value="Unassembled WGS sequence"/>
</dbReference>
<comment type="caution">
    <text evidence="3">The sequence shown here is derived from an EMBL/GenBank/DDBJ whole genome shotgun (WGS) entry which is preliminary data.</text>
</comment>
<proteinExistence type="predicted"/>
<dbReference type="PROSITE" id="PS51465">
    <property type="entry name" value="KAZAL_2"/>
    <property type="match status" value="1"/>
</dbReference>
<dbReference type="Gene3D" id="3.30.60.30">
    <property type="match status" value="1"/>
</dbReference>
<sequence length="80" mass="8670">MKVLFGELIAVLLVALTLGSPQRPPGRDCYRNQNPDCFCPLYYAPVCGVNGCTYGNDCQLACANVKLAYPGECRRGRPAS</sequence>
<feature type="signal peptide" evidence="1">
    <location>
        <begin position="1"/>
        <end position="19"/>
    </location>
</feature>
<name>A0ABD0SDQ5_LOXSC</name>
<evidence type="ECO:0000256" key="1">
    <source>
        <dbReference type="SAM" id="SignalP"/>
    </source>
</evidence>